<dbReference type="Proteomes" id="UP000472971">
    <property type="component" value="Unassembled WGS sequence"/>
</dbReference>
<name>A0A6B3VWP1_9BACI</name>
<sequence length="124" mass="14948">MARGNKFNKTVRKRRIYNYHEIHLENGKRLDSYDHPIAKEIISRKATDLDMIDEKTYRAYLKEMNQKYSAGTKIHSNRYPELNGKLLERKLILEIPAINKNITDIERYKQIAKEYEVELRFMEE</sequence>
<accession>A0A6B3VWP1</accession>
<reference evidence="2 3" key="1">
    <citation type="submission" date="2020-02" db="EMBL/GenBank/DDBJ databases">
        <title>Bacillus aquiflavi sp. nov., isolated from yellow water of strong flavor Chinese baijiu in Yibin region of China.</title>
        <authorList>
            <person name="Xie J."/>
        </authorList>
    </citation>
    <scope>NUCLEOTIDE SEQUENCE [LARGE SCALE GENOMIC DNA]</scope>
    <source>
        <strain evidence="2 3">3H-10</strain>
    </source>
</reference>
<proteinExistence type="predicted"/>
<comment type="caution">
    <text evidence="2">The sequence shown here is derived from an EMBL/GenBank/DDBJ whole genome shotgun (WGS) entry which is preliminary data.</text>
</comment>
<dbReference type="Proteomes" id="UP000570010">
    <property type="component" value="Unassembled WGS sequence"/>
</dbReference>
<organism evidence="2 3">
    <name type="scientific">Bacillus aquiflavi</name>
    <dbReference type="NCBI Taxonomy" id="2672567"/>
    <lineage>
        <taxon>Bacteria</taxon>
        <taxon>Bacillati</taxon>
        <taxon>Bacillota</taxon>
        <taxon>Bacilli</taxon>
        <taxon>Bacillales</taxon>
        <taxon>Bacillaceae</taxon>
        <taxon>Bacillus</taxon>
    </lineage>
</organism>
<keyword evidence="3" id="KW-1185">Reference proteome</keyword>
<dbReference type="AlphaFoldDB" id="A0A6B3VWP1"/>
<protein>
    <submittedName>
        <fullName evidence="2">Uncharacterized protein</fullName>
    </submittedName>
</protein>
<evidence type="ECO:0000313" key="2">
    <source>
        <dbReference type="EMBL" id="NEY82650.1"/>
    </source>
</evidence>
<dbReference type="EMBL" id="JACEIO010000040">
    <property type="protein sequence ID" value="MBA4538331.1"/>
    <property type="molecule type" value="Genomic_DNA"/>
</dbReference>
<evidence type="ECO:0000313" key="1">
    <source>
        <dbReference type="EMBL" id="MBA4538331.1"/>
    </source>
</evidence>
<evidence type="ECO:0000313" key="4">
    <source>
        <dbReference type="Proteomes" id="UP000570010"/>
    </source>
</evidence>
<evidence type="ECO:0000313" key="3">
    <source>
        <dbReference type="Proteomes" id="UP000472971"/>
    </source>
</evidence>
<reference evidence="1 4" key="2">
    <citation type="submission" date="2020-07" db="EMBL/GenBank/DDBJ databases">
        <authorList>
            <person name="Feng H."/>
        </authorList>
    </citation>
    <scope>NUCLEOTIDE SEQUENCE [LARGE SCALE GENOMIC DNA]</scope>
    <source>
        <strain evidence="1">S-12</strain>
        <strain evidence="4">s-12</strain>
    </source>
</reference>
<dbReference type="RefSeq" id="WP_163243052.1">
    <property type="nucleotide sequence ID" value="NZ_CP082780.1"/>
</dbReference>
<gene>
    <name evidence="2" type="ORF">G4D64_14330</name>
    <name evidence="1" type="ORF">H1Z61_14605</name>
</gene>
<dbReference type="EMBL" id="JAAIWN010000040">
    <property type="protein sequence ID" value="NEY82650.1"/>
    <property type="molecule type" value="Genomic_DNA"/>
</dbReference>